<keyword evidence="1" id="KW-1133">Transmembrane helix</keyword>
<keyword evidence="1" id="KW-0812">Transmembrane</keyword>
<proteinExistence type="predicted"/>
<evidence type="ECO:0000313" key="2">
    <source>
        <dbReference type="EMBL" id="KYP35736.1"/>
    </source>
</evidence>
<dbReference type="PANTHER" id="PTHR31170">
    <property type="entry name" value="BNAC04G53230D PROTEIN"/>
    <property type="match status" value="1"/>
</dbReference>
<sequence>MFPITVMLGSLNHAEVQACSISSVPDELRNQNDKAFKPKVVSIGPIHCGSTRQLQLMEETKWHYMREFLDRNRNQGEGRVSRIEACGHQILQIDNAVRASYGGNTELEPKELAKLMIVDGCFVLEFLFKLASYMIELSDPSRSTGYSGDPIFEDKKKVLAVMNDITMLENQIPLVVLKSLYRKVFPHPDGTLIHNDHRVVQLVREAFGYPQKEGGGGAHILNLMHLSTVEHDQYQRKAAKKELTRCATRLRAVGIVIQAKKPNSKIELEDRFNFDIKFNHNKLEIPTLQIKETTEVKWRNLIAWEQSKISIRCKFTSYALFFRGLICCKHDIELLEEKKVIVNESGKSKEDLLKLFLTISKGAEHMDSSYGEICSELNMYRERKVATALQWLPIVIWHLCRHAFQIIVYYGINWYKILIRDHISTVWKLVGVLAATVLLILTIMQTIYSARSSN</sequence>
<dbReference type="Gramene" id="C.cajan_44456.t">
    <property type="protein sequence ID" value="C.cajan_44456.t"/>
    <property type="gene ID" value="C.cajan_44456"/>
</dbReference>
<dbReference type="STRING" id="3821.A0A151QZM5"/>
<feature type="transmembrane region" description="Helical" evidence="1">
    <location>
        <begin position="391"/>
        <end position="414"/>
    </location>
</feature>
<feature type="transmembrane region" description="Helical" evidence="1">
    <location>
        <begin position="426"/>
        <end position="448"/>
    </location>
</feature>
<gene>
    <name evidence="2" type="ORF">KK1_043213</name>
</gene>
<dbReference type="InterPro" id="IPR004158">
    <property type="entry name" value="DUF247_pln"/>
</dbReference>
<dbReference type="PANTHER" id="PTHR31170:SF20">
    <property type="entry name" value="DUF247 DOMAIN PROTEIN"/>
    <property type="match status" value="1"/>
</dbReference>
<protein>
    <submittedName>
        <fullName evidence="2">UPF0481 protein At3g47200 family</fullName>
    </submittedName>
</protein>
<dbReference type="Pfam" id="PF03140">
    <property type="entry name" value="DUF247"/>
    <property type="match status" value="1"/>
</dbReference>
<name>A0A151QZM5_CAJCA</name>
<dbReference type="Proteomes" id="UP000075243">
    <property type="component" value="Unassembled WGS sequence"/>
</dbReference>
<evidence type="ECO:0000256" key="1">
    <source>
        <dbReference type="SAM" id="Phobius"/>
    </source>
</evidence>
<keyword evidence="1" id="KW-0472">Membrane</keyword>
<reference evidence="2" key="1">
    <citation type="journal article" date="2012" name="Nat. Biotechnol.">
        <title>Draft genome sequence of pigeonpea (Cajanus cajan), an orphan legume crop of resource-poor farmers.</title>
        <authorList>
            <person name="Varshney R.K."/>
            <person name="Chen W."/>
            <person name="Li Y."/>
            <person name="Bharti A.K."/>
            <person name="Saxena R.K."/>
            <person name="Schlueter J.A."/>
            <person name="Donoghue M.T."/>
            <person name="Azam S."/>
            <person name="Fan G."/>
            <person name="Whaley A.M."/>
            <person name="Farmer A.D."/>
            <person name="Sheridan J."/>
            <person name="Iwata A."/>
            <person name="Tuteja R."/>
            <person name="Penmetsa R.V."/>
            <person name="Wu W."/>
            <person name="Upadhyaya H.D."/>
            <person name="Yang S.P."/>
            <person name="Shah T."/>
            <person name="Saxena K.B."/>
            <person name="Michael T."/>
            <person name="McCombie W.R."/>
            <person name="Yang B."/>
            <person name="Zhang G."/>
            <person name="Yang H."/>
            <person name="Wang J."/>
            <person name="Spillane C."/>
            <person name="Cook D.R."/>
            <person name="May G.D."/>
            <person name="Xu X."/>
            <person name="Jackson S.A."/>
        </authorList>
    </citation>
    <scope>NUCLEOTIDE SEQUENCE [LARGE SCALE GENOMIC DNA]</scope>
</reference>
<dbReference type="AlphaFoldDB" id="A0A151QZM5"/>
<organism evidence="2 3">
    <name type="scientific">Cajanus cajan</name>
    <name type="common">Pigeon pea</name>
    <name type="synonym">Cajanus indicus</name>
    <dbReference type="NCBI Taxonomy" id="3821"/>
    <lineage>
        <taxon>Eukaryota</taxon>
        <taxon>Viridiplantae</taxon>
        <taxon>Streptophyta</taxon>
        <taxon>Embryophyta</taxon>
        <taxon>Tracheophyta</taxon>
        <taxon>Spermatophyta</taxon>
        <taxon>Magnoliopsida</taxon>
        <taxon>eudicotyledons</taxon>
        <taxon>Gunneridae</taxon>
        <taxon>Pentapetalae</taxon>
        <taxon>rosids</taxon>
        <taxon>fabids</taxon>
        <taxon>Fabales</taxon>
        <taxon>Fabaceae</taxon>
        <taxon>Papilionoideae</taxon>
        <taxon>50 kb inversion clade</taxon>
        <taxon>NPAAA clade</taxon>
        <taxon>indigoferoid/millettioid clade</taxon>
        <taxon>Phaseoleae</taxon>
        <taxon>Cajanus</taxon>
    </lineage>
</organism>
<evidence type="ECO:0000313" key="3">
    <source>
        <dbReference type="Proteomes" id="UP000075243"/>
    </source>
</evidence>
<dbReference type="OMA" id="ISIRCKF"/>
<accession>A0A151QZM5</accession>
<dbReference type="EMBL" id="KQ484327">
    <property type="protein sequence ID" value="KYP35736.1"/>
    <property type="molecule type" value="Genomic_DNA"/>
</dbReference>
<keyword evidence="3" id="KW-1185">Reference proteome</keyword>